<organism evidence="3 4">
    <name type="scientific">Gemelliphila asaccharolytica</name>
    <dbReference type="NCBI Taxonomy" id="502393"/>
    <lineage>
        <taxon>Bacteria</taxon>
        <taxon>Bacillati</taxon>
        <taxon>Bacillota</taxon>
        <taxon>Bacilli</taxon>
        <taxon>Bacillales</taxon>
        <taxon>Gemellaceae</taxon>
        <taxon>Gemelliphila</taxon>
    </lineage>
</organism>
<proteinExistence type="predicted"/>
<protein>
    <submittedName>
        <fullName evidence="3">DHHA1 domain protein</fullName>
    </submittedName>
</protein>
<name>A0ABR5TPD9_9BACL</name>
<dbReference type="InterPro" id="IPR003156">
    <property type="entry name" value="DHHA1_dom"/>
</dbReference>
<evidence type="ECO:0000259" key="2">
    <source>
        <dbReference type="Pfam" id="PF02272"/>
    </source>
</evidence>
<dbReference type="SUPFAM" id="SSF64182">
    <property type="entry name" value="DHH phosphoesterases"/>
    <property type="match status" value="1"/>
</dbReference>
<comment type="caution">
    <text evidence="3">The sequence shown here is derived from an EMBL/GenBank/DDBJ whole genome shotgun (WGS) entry which is preliminary data.</text>
</comment>
<dbReference type="InterPro" id="IPR038763">
    <property type="entry name" value="DHH_sf"/>
</dbReference>
<reference evidence="3 4" key="1">
    <citation type="submission" date="2016-01" db="EMBL/GenBank/DDBJ databases">
        <authorList>
            <person name="Mitreva M."/>
            <person name="Pepin K.H."/>
            <person name="Mihindukulasuriya K.A."/>
            <person name="Fulton R."/>
            <person name="Fronick C."/>
            <person name="O'Laughlin M."/>
            <person name="Miner T."/>
            <person name="Herter B."/>
            <person name="Rosa B.A."/>
            <person name="Cordes M."/>
            <person name="Tomlinson C."/>
            <person name="Wollam A."/>
            <person name="Palsikar V.B."/>
            <person name="Mardis E.R."/>
            <person name="Wilson R.K."/>
        </authorList>
    </citation>
    <scope>NUCLEOTIDE SEQUENCE [LARGE SCALE GENOMIC DNA]</scope>
    <source>
        <strain evidence="3 4">KA00071</strain>
    </source>
</reference>
<dbReference type="RefSeq" id="WP_066130016.1">
    <property type="nucleotide sequence ID" value="NZ_KQ959874.1"/>
</dbReference>
<gene>
    <name evidence="3" type="ORF">HMPREF1871_00668</name>
</gene>
<dbReference type="Gene3D" id="3.90.1640.10">
    <property type="entry name" value="inorganic pyrophosphatase (n-terminal core)"/>
    <property type="match status" value="1"/>
</dbReference>
<evidence type="ECO:0000313" key="4">
    <source>
        <dbReference type="Proteomes" id="UP000070467"/>
    </source>
</evidence>
<dbReference type="InterPro" id="IPR051319">
    <property type="entry name" value="Oligoribo/pAp-PDE_c-di-AMP_PDE"/>
</dbReference>
<feature type="domain" description="DDH" evidence="1">
    <location>
        <begin position="21"/>
        <end position="161"/>
    </location>
</feature>
<accession>A0ABR5TPD9</accession>
<dbReference type="Pfam" id="PF02272">
    <property type="entry name" value="DHHA1"/>
    <property type="match status" value="1"/>
</dbReference>
<dbReference type="Pfam" id="PF01368">
    <property type="entry name" value="DHH"/>
    <property type="match status" value="1"/>
</dbReference>
<dbReference type="PANTHER" id="PTHR47618">
    <property type="entry name" value="BIFUNCTIONAL OLIGORIBONUCLEASE AND PAP PHOSPHATASE NRNA"/>
    <property type="match status" value="1"/>
</dbReference>
<dbReference type="PANTHER" id="PTHR47618:SF1">
    <property type="entry name" value="BIFUNCTIONAL OLIGORIBONUCLEASE AND PAP PHOSPHATASE NRNA"/>
    <property type="match status" value="1"/>
</dbReference>
<dbReference type="EMBL" id="LSDB01000023">
    <property type="protein sequence ID" value="KXB58002.1"/>
    <property type="molecule type" value="Genomic_DNA"/>
</dbReference>
<feature type="domain" description="DHHA1" evidence="2">
    <location>
        <begin position="235"/>
        <end position="318"/>
    </location>
</feature>
<sequence>MIKSNIPLYEEIYKKIKESNKIILHRHERPDPDAYGSQGSLAELIKINFPEKKVILVGKESPSLSFLFNTEEVVSDDYKDALVITTDTANFPRIDGKLFTKNNFLIKIDHHPPLDNYGDINLVNTEVSSTCELIYDLYLYLRERYNFVINSNIAMLLYIGIVGDTGRFLFSNTTENTLKVASELMKYNFNMTEVIDRMETISEKLMRFRAFIFENYQIYSEGAAYLKITKDDMDKYGVTPGEVSSGINLLRSLKNLQVWCFAIDEGNKVRVRIRSKGPCINDIAGRYNGGGHPLASGATVKNFEEFDFLLDDIANTVNNYIKNNSKY</sequence>
<evidence type="ECO:0000259" key="1">
    <source>
        <dbReference type="Pfam" id="PF01368"/>
    </source>
</evidence>
<dbReference type="Gene3D" id="3.10.310.30">
    <property type="match status" value="1"/>
</dbReference>
<evidence type="ECO:0000313" key="3">
    <source>
        <dbReference type="EMBL" id="KXB58002.1"/>
    </source>
</evidence>
<dbReference type="InterPro" id="IPR001667">
    <property type="entry name" value="DDH_dom"/>
</dbReference>
<dbReference type="Proteomes" id="UP000070467">
    <property type="component" value="Unassembled WGS sequence"/>
</dbReference>
<keyword evidence="4" id="KW-1185">Reference proteome</keyword>